<sequence>MEHKSALRQLISAGMWVSGGVLLGRIAGFVREVAIASEFGVSEEADVVLFALTLPDFLINILLGGALAAALIPQFKHHSQKEKNALLVQSSVLVGLLFIVLALGLIAVARYVVAVFAPGFESEAARMAESLLAIVLWLLPLTALAGVTTGYLQAQGHFAVPALGTLIFNLTLIAALWGVMDGSDGLALFAGAMIVGGLLRLLSQVLCLPKFGLMQGAAPGWRIDKSLLLRYLQALGAGSLLLLLPVIARALASLEGPGGFASLNYATKLVDLPMGVGLGVFSVVLLPKLSECFAQDRDEEGVSLAKNGVLGIFAISYTLILIFAWWGDALTEIVYGWGTMSEKNTEEIAFLAALGMTLLPAQGAATLLAATANARRDTALAFRASAAGLVVFVPVAWWVSEPLGLTGIVAALVLTYWVVMIYQSILLHQRHGIRLFDGALALDVLRIGLVCPLALAPFALATTALESGLPGTLLFATLAGVTLLFASGAAIPRYREYLIHRLRPRPDA</sequence>
<comment type="function">
    <text evidence="8">Involved in peptidoglycan biosynthesis. Transports lipid-linked peptidoglycan precursors from the inner to the outer leaflet of the cytoplasmic membrane.</text>
</comment>
<evidence type="ECO:0000256" key="4">
    <source>
        <dbReference type="ARBA" id="ARBA00022960"/>
    </source>
</evidence>
<dbReference type="PANTHER" id="PTHR47019:SF1">
    <property type="entry name" value="LIPID II FLIPPASE MURJ"/>
    <property type="match status" value="1"/>
</dbReference>
<feature type="transmembrane region" description="Helical" evidence="10">
    <location>
        <begin position="439"/>
        <end position="460"/>
    </location>
</feature>
<feature type="transmembrane region" description="Helical" evidence="10">
    <location>
        <begin position="405"/>
        <end position="427"/>
    </location>
</feature>
<feature type="transmembrane region" description="Helical" evidence="10">
    <location>
        <begin position="380"/>
        <end position="399"/>
    </location>
</feature>
<dbReference type="PRINTS" id="PR01806">
    <property type="entry name" value="VIRFACTRMVIN"/>
</dbReference>
<gene>
    <name evidence="11" type="ORF">NSPWAT_0162</name>
</gene>
<keyword evidence="7 10" id="KW-0472">Membrane</keyword>
<feature type="transmembrane region" description="Helical" evidence="10">
    <location>
        <begin position="47"/>
        <end position="72"/>
    </location>
</feature>
<dbReference type="Pfam" id="PF03023">
    <property type="entry name" value="MurJ"/>
    <property type="match status" value="1"/>
</dbReference>
<evidence type="ECO:0000313" key="12">
    <source>
        <dbReference type="Proteomes" id="UP001157733"/>
    </source>
</evidence>
<comment type="subcellular location">
    <subcellularLocation>
        <location evidence="1">Cell membrane</location>
        <topology evidence="1">Multi-pass membrane protein</topology>
    </subcellularLocation>
</comment>
<keyword evidence="3 10" id="KW-0812">Transmembrane</keyword>
<dbReference type="EMBL" id="OX336137">
    <property type="protein sequence ID" value="CAI2717021.1"/>
    <property type="molecule type" value="Genomic_DNA"/>
</dbReference>
<feature type="transmembrane region" description="Helical" evidence="10">
    <location>
        <begin position="309"/>
        <end position="328"/>
    </location>
</feature>
<protein>
    <submittedName>
        <fullName evidence="11">Virulence factor MviN</fullName>
    </submittedName>
</protein>
<evidence type="ECO:0000256" key="5">
    <source>
        <dbReference type="ARBA" id="ARBA00022984"/>
    </source>
</evidence>
<keyword evidence="6 10" id="KW-1133">Transmembrane helix</keyword>
<feature type="transmembrane region" description="Helical" evidence="10">
    <location>
        <begin position="131"/>
        <end position="152"/>
    </location>
</feature>
<name>A0ABM9HA82_9BACT</name>
<proteinExistence type="inferred from homology"/>
<feature type="transmembrane region" description="Helical" evidence="10">
    <location>
        <begin position="84"/>
        <end position="111"/>
    </location>
</feature>
<accession>A0ABM9HA82</accession>
<evidence type="ECO:0000256" key="7">
    <source>
        <dbReference type="ARBA" id="ARBA00023136"/>
    </source>
</evidence>
<evidence type="ECO:0000256" key="3">
    <source>
        <dbReference type="ARBA" id="ARBA00022692"/>
    </source>
</evidence>
<feature type="transmembrane region" description="Helical" evidence="10">
    <location>
        <begin position="186"/>
        <end position="208"/>
    </location>
</feature>
<dbReference type="InterPro" id="IPR051050">
    <property type="entry name" value="Lipid_II_flippase_MurJ/MviN"/>
</dbReference>
<evidence type="ECO:0000256" key="2">
    <source>
        <dbReference type="ARBA" id="ARBA00022475"/>
    </source>
</evidence>
<feature type="transmembrane region" description="Helical" evidence="10">
    <location>
        <begin position="472"/>
        <end position="491"/>
    </location>
</feature>
<feature type="transmembrane region" description="Helical" evidence="10">
    <location>
        <begin position="7"/>
        <end position="27"/>
    </location>
</feature>
<evidence type="ECO:0000256" key="9">
    <source>
        <dbReference type="ARBA" id="ARBA00061532"/>
    </source>
</evidence>
<feature type="transmembrane region" description="Helical" evidence="10">
    <location>
        <begin position="272"/>
        <end position="289"/>
    </location>
</feature>
<evidence type="ECO:0000313" key="11">
    <source>
        <dbReference type="EMBL" id="CAI2717021.1"/>
    </source>
</evidence>
<dbReference type="RefSeq" id="WP_282009995.1">
    <property type="nucleotide sequence ID" value="NZ_OX336137.1"/>
</dbReference>
<reference evidence="11 12" key="1">
    <citation type="submission" date="2022-09" db="EMBL/GenBank/DDBJ databases">
        <authorList>
            <person name="Kop L."/>
        </authorList>
    </citation>
    <scope>NUCLEOTIDE SEQUENCE [LARGE SCALE GENOMIC DNA]</scope>
    <source>
        <strain evidence="11 12">347</strain>
    </source>
</reference>
<keyword evidence="2" id="KW-1003">Cell membrane</keyword>
<keyword evidence="12" id="KW-1185">Reference proteome</keyword>
<evidence type="ECO:0000256" key="6">
    <source>
        <dbReference type="ARBA" id="ARBA00022989"/>
    </source>
</evidence>
<dbReference type="InterPro" id="IPR004268">
    <property type="entry name" value="MurJ"/>
</dbReference>
<dbReference type="Proteomes" id="UP001157733">
    <property type="component" value="Chromosome"/>
</dbReference>
<evidence type="ECO:0000256" key="10">
    <source>
        <dbReference type="SAM" id="Phobius"/>
    </source>
</evidence>
<keyword evidence="4" id="KW-0133">Cell shape</keyword>
<feature type="transmembrane region" description="Helical" evidence="10">
    <location>
        <begin position="348"/>
        <end position="368"/>
    </location>
</feature>
<dbReference type="PANTHER" id="PTHR47019">
    <property type="entry name" value="LIPID II FLIPPASE MURJ"/>
    <property type="match status" value="1"/>
</dbReference>
<keyword evidence="5" id="KW-0573">Peptidoglycan synthesis</keyword>
<evidence type="ECO:0000256" key="8">
    <source>
        <dbReference type="ARBA" id="ARBA00060041"/>
    </source>
</evidence>
<evidence type="ECO:0000256" key="1">
    <source>
        <dbReference type="ARBA" id="ARBA00004651"/>
    </source>
</evidence>
<organism evidence="11 12">
    <name type="scientific">Nitrospina watsonii</name>
    <dbReference type="NCBI Taxonomy" id="1323948"/>
    <lineage>
        <taxon>Bacteria</taxon>
        <taxon>Pseudomonadati</taxon>
        <taxon>Nitrospinota/Tectimicrobiota group</taxon>
        <taxon>Nitrospinota</taxon>
        <taxon>Nitrospinia</taxon>
        <taxon>Nitrospinales</taxon>
        <taxon>Nitrospinaceae</taxon>
        <taxon>Nitrospina</taxon>
    </lineage>
</organism>
<comment type="similarity">
    <text evidence="9">Belongs to the MurJ/MviN family.</text>
</comment>
<feature type="transmembrane region" description="Helical" evidence="10">
    <location>
        <begin position="159"/>
        <end position="180"/>
    </location>
</feature>
<feature type="transmembrane region" description="Helical" evidence="10">
    <location>
        <begin position="228"/>
        <end position="252"/>
    </location>
</feature>